<sequence>MKIFTTLLFFWSVSIAAQTTVSLTPTGFSPNPVTENIPLMSNEKFMDITRLWIEEFTRGTGTVSELTTNSLTLDAYRDNAFYITNLGETFYYKVRYQLKIAKEGNTYSATFNVTQIQNTRSVLESSITNYFLPDGTMKEGFEEVKPSMEKTANIILGSYYRYINRN</sequence>
<evidence type="ECO:0008006" key="4">
    <source>
        <dbReference type="Google" id="ProtNLM"/>
    </source>
</evidence>
<feature type="chain" id="PRO_5047150273" description="DUF4468 domain-containing protein" evidence="1">
    <location>
        <begin position="18"/>
        <end position="166"/>
    </location>
</feature>
<comment type="caution">
    <text evidence="2">The sequence shown here is derived from an EMBL/GenBank/DDBJ whole genome shotgun (WGS) entry which is preliminary data.</text>
</comment>
<dbReference type="RefSeq" id="WP_166537848.1">
    <property type="nucleotide sequence ID" value="NZ_JAABLM010000020.1"/>
</dbReference>
<dbReference type="EMBL" id="JAABLM010000020">
    <property type="protein sequence ID" value="NBL66030.1"/>
    <property type="molecule type" value="Genomic_DNA"/>
</dbReference>
<reference evidence="3" key="1">
    <citation type="submission" date="2020-01" db="EMBL/GenBank/DDBJ databases">
        <title>Sphingomonas sp. strain CSW-10.</title>
        <authorList>
            <person name="Chen W.-M."/>
        </authorList>
    </citation>
    <scope>NUCLEOTIDE SEQUENCE [LARGE SCALE GENOMIC DNA]</scope>
    <source>
        <strain evidence="3">NST-5</strain>
    </source>
</reference>
<evidence type="ECO:0000313" key="2">
    <source>
        <dbReference type="EMBL" id="NBL66030.1"/>
    </source>
</evidence>
<accession>A0ABW9ZG06</accession>
<protein>
    <recommendedName>
        <fullName evidence="4">DUF4468 domain-containing protein</fullName>
    </recommendedName>
</protein>
<proteinExistence type="predicted"/>
<gene>
    <name evidence="2" type="ORF">GV828_12550</name>
</gene>
<keyword evidence="3" id="KW-1185">Reference proteome</keyword>
<evidence type="ECO:0000256" key="1">
    <source>
        <dbReference type="SAM" id="SignalP"/>
    </source>
</evidence>
<evidence type="ECO:0000313" key="3">
    <source>
        <dbReference type="Proteomes" id="UP000798602"/>
    </source>
</evidence>
<feature type="signal peptide" evidence="1">
    <location>
        <begin position="1"/>
        <end position="17"/>
    </location>
</feature>
<name>A0ABW9ZG06_9FLAO</name>
<keyword evidence="1" id="KW-0732">Signal</keyword>
<organism evidence="2 3">
    <name type="scientific">Flavobacterium ichthyis</name>
    <dbReference type="NCBI Taxonomy" id="2698827"/>
    <lineage>
        <taxon>Bacteria</taxon>
        <taxon>Pseudomonadati</taxon>
        <taxon>Bacteroidota</taxon>
        <taxon>Flavobacteriia</taxon>
        <taxon>Flavobacteriales</taxon>
        <taxon>Flavobacteriaceae</taxon>
        <taxon>Flavobacterium</taxon>
    </lineage>
</organism>
<dbReference type="Proteomes" id="UP000798602">
    <property type="component" value="Unassembled WGS sequence"/>
</dbReference>